<geneLocation type="plasmid" evidence="5">
    <name>unnamed1</name>
</geneLocation>
<dbReference type="Gene3D" id="3.30.300.30">
    <property type="match status" value="1"/>
</dbReference>
<evidence type="ECO:0000256" key="1">
    <source>
        <dbReference type="ARBA" id="ARBA00006432"/>
    </source>
</evidence>
<protein>
    <submittedName>
        <fullName evidence="5">Long-chain-fatty-acid--CoA ligase</fullName>
    </submittedName>
</protein>
<evidence type="ECO:0000259" key="4">
    <source>
        <dbReference type="Pfam" id="PF13193"/>
    </source>
</evidence>
<dbReference type="Pfam" id="PF00501">
    <property type="entry name" value="AMP-binding"/>
    <property type="match status" value="1"/>
</dbReference>
<comment type="similarity">
    <text evidence="1">Belongs to the ATP-dependent AMP-binding enzyme family.</text>
</comment>
<reference evidence="5 6" key="1">
    <citation type="submission" date="2019-03" db="EMBL/GenBank/DDBJ databases">
        <title>Efficiently degradation of phenoxyalkanoic acid herbicides by Cupriavidus oxalaticus strain X32.</title>
        <authorList>
            <person name="Sheng X."/>
        </authorList>
    </citation>
    <scope>NUCLEOTIDE SEQUENCE [LARGE SCALE GENOMIC DNA]</scope>
    <source>
        <strain evidence="5 6">X32</strain>
        <plasmid evidence="5 6">unnamed1</plasmid>
    </source>
</reference>
<dbReference type="AlphaFoldDB" id="A0A4P7LNW9"/>
<organism evidence="5 6">
    <name type="scientific">Cupriavidus oxalaticus</name>
    <dbReference type="NCBI Taxonomy" id="96344"/>
    <lineage>
        <taxon>Bacteria</taxon>
        <taxon>Pseudomonadati</taxon>
        <taxon>Pseudomonadota</taxon>
        <taxon>Betaproteobacteria</taxon>
        <taxon>Burkholderiales</taxon>
        <taxon>Burkholderiaceae</taxon>
        <taxon>Cupriavidus</taxon>
    </lineage>
</organism>
<dbReference type="Proteomes" id="UP000295294">
    <property type="component" value="Plasmid unnamed1"/>
</dbReference>
<accession>A0A4P7LNW9</accession>
<dbReference type="OrthoDB" id="9766486at2"/>
<evidence type="ECO:0000256" key="2">
    <source>
        <dbReference type="ARBA" id="ARBA00022598"/>
    </source>
</evidence>
<name>A0A4P7LNW9_9BURK</name>
<dbReference type="InterPro" id="IPR042099">
    <property type="entry name" value="ANL_N_sf"/>
</dbReference>
<feature type="domain" description="AMP-dependent synthetase/ligase" evidence="3">
    <location>
        <begin position="8"/>
        <end position="379"/>
    </location>
</feature>
<dbReference type="InterPro" id="IPR020845">
    <property type="entry name" value="AMP-binding_CS"/>
</dbReference>
<keyword evidence="5" id="KW-0614">Plasmid</keyword>
<dbReference type="InterPro" id="IPR050237">
    <property type="entry name" value="ATP-dep_AMP-bd_enzyme"/>
</dbReference>
<dbReference type="EMBL" id="CP038636">
    <property type="protein sequence ID" value="QBY55393.1"/>
    <property type="molecule type" value="Genomic_DNA"/>
</dbReference>
<proteinExistence type="inferred from homology"/>
<dbReference type="PROSITE" id="PS00455">
    <property type="entry name" value="AMP_BINDING"/>
    <property type="match status" value="1"/>
</dbReference>
<dbReference type="PANTHER" id="PTHR43767:SF1">
    <property type="entry name" value="NONRIBOSOMAL PEPTIDE SYNTHASE PES1 (EUROFUNG)-RELATED"/>
    <property type="match status" value="1"/>
</dbReference>
<dbReference type="RefSeq" id="WP_135706637.1">
    <property type="nucleotide sequence ID" value="NZ_CP038636.1"/>
</dbReference>
<dbReference type="FunFam" id="3.30.300.30:FF:000008">
    <property type="entry name" value="2,3-dihydroxybenzoate-AMP ligase"/>
    <property type="match status" value="1"/>
</dbReference>
<gene>
    <name evidence="5" type="ORF">E0W60_30530</name>
</gene>
<keyword evidence="2 5" id="KW-0436">Ligase</keyword>
<dbReference type="PANTHER" id="PTHR43767">
    <property type="entry name" value="LONG-CHAIN-FATTY-ACID--COA LIGASE"/>
    <property type="match status" value="1"/>
</dbReference>
<evidence type="ECO:0000313" key="5">
    <source>
        <dbReference type="EMBL" id="QBY55393.1"/>
    </source>
</evidence>
<dbReference type="Gene3D" id="3.40.50.12780">
    <property type="entry name" value="N-terminal domain of ligase-like"/>
    <property type="match status" value="1"/>
</dbReference>
<dbReference type="CDD" id="cd17631">
    <property type="entry name" value="FACL_FadD13-like"/>
    <property type="match status" value="1"/>
</dbReference>
<dbReference type="InterPro" id="IPR025110">
    <property type="entry name" value="AMP-bd_C"/>
</dbReference>
<dbReference type="Pfam" id="PF13193">
    <property type="entry name" value="AMP-binding_C"/>
    <property type="match status" value="1"/>
</dbReference>
<dbReference type="GO" id="GO:0016878">
    <property type="term" value="F:acid-thiol ligase activity"/>
    <property type="evidence" value="ECO:0007669"/>
    <property type="project" value="UniProtKB-ARBA"/>
</dbReference>
<dbReference type="InterPro" id="IPR000873">
    <property type="entry name" value="AMP-dep_synth/lig_dom"/>
</dbReference>
<evidence type="ECO:0000259" key="3">
    <source>
        <dbReference type="Pfam" id="PF00501"/>
    </source>
</evidence>
<evidence type="ECO:0000313" key="6">
    <source>
        <dbReference type="Proteomes" id="UP000295294"/>
    </source>
</evidence>
<dbReference type="KEGG" id="cox:E0W60_30530"/>
<sequence>MYFTQGLHRAVRQQPDTVAVCCGDERLTFAQFAQRVASLAGALRRLGIHGGERVAMLSLNSVRYLEYDMAVPWAGGVLNPVNIRWSPAEMLYALDDSGTHVLIVDDNFKDVASRLAKEGRTVRHVIYAGAGKAPAGMLDYEALIAANEPVEDAWRHGEDLAGIFYTGGTTGYPKGVMLSHYNLGISGMASLVTGRCAPGTVYLHAMPMFHLGSFSSVNALFMNGGVHVVLPSFTPQGVLEAISRYGVNELMLAPTMIQLLLDWMDANASLSGTLDLSSLRMIGYGASPISQALLRRAQATFRNAKFVQGYGMTELSPAGTFLGDEYHTDAAFASGKMRAAGKPYVCVEIKIVDDDGQELPRGEVGEIVARGGNVMRGYWNKPEATAEAIRNGWLHTGDSGYMDEEGLVYVVDRLKDMIVTGAENVYSAEVENALASHPAVAACAVIGIPNQKWGESVHAVVVLRAGASVAEAALMAHCRERIAGYKCPRSFEFRDTLPLSSVGKVLKTELRKPYWDGQGRNVA</sequence>
<dbReference type="InterPro" id="IPR045851">
    <property type="entry name" value="AMP-bd_C_sf"/>
</dbReference>
<feature type="domain" description="AMP-binding enzyme C-terminal" evidence="4">
    <location>
        <begin position="429"/>
        <end position="504"/>
    </location>
</feature>
<dbReference type="NCBIfam" id="NF004837">
    <property type="entry name" value="PRK06187.1"/>
    <property type="match status" value="1"/>
</dbReference>
<dbReference type="SUPFAM" id="SSF56801">
    <property type="entry name" value="Acetyl-CoA synthetase-like"/>
    <property type="match status" value="1"/>
</dbReference>